<reference evidence="2" key="1">
    <citation type="submission" date="2013-12" db="EMBL/GenBank/DDBJ databases">
        <title>The Genome Sequence of Aphanomyces astaci APO3.</title>
        <authorList>
            <consortium name="The Broad Institute Genomics Platform"/>
            <person name="Russ C."/>
            <person name="Tyler B."/>
            <person name="van West P."/>
            <person name="Dieguez-Uribeondo J."/>
            <person name="Young S.K."/>
            <person name="Zeng Q."/>
            <person name="Gargeya S."/>
            <person name="Fitzgerald M."/>
            <person name="Abouelleil A."/>
            <person name="Alvarado L."/>
            <person name="Chapman S.B."/>
            <person name="Gainer-Dewar J."/>
            <person name="Goldberg J."/>
            <person name="Griggs A."/>
            <person name="Gujja S."/>
            <person name="Hansen M."/>
            <person name="Howarth C."/>
            <person name="Imamovic A."/>
            <person name="Ireland A."/>
            <person name="Larimer J."/>
            <person name="McCowan C."/>
            <person name="Murphy C."/>
            <person name="Pearson M."/>
            <person name="Poon T.W."/>
            <person name="Priest M."/>
            <person name="Roberts A."/>
            <person name="Saif S."/>
            <person name="Shea T."/>
            <person name="Sykes S."/>
            <person name="Wortman J."/>
            <person name="Nusbaum C."/>
            <person name="Birren B."/>
        </authorList>
    </citation>
    <scope>NUCLEOTIDE SEQUENCE [LARGE SCALE GENOMIC DNA]</scope>
    <source>
        <strain evidence="2">APO3</strain>
    </source>
</reference>
<dbReference type="VEuPathDB" id="FungiDB:H257_12662"/>
<sequence length="151" mass="17092">MPDVLLIDNMPSTFLSVTVMMRANRNFSVTFDDMTCSIMHHNRHRHAGYQKQCVCPRSSRHPRAVQLCGPRANKTRTLMNEISDLWHQRVEHFTTAAVNRCGAITPNNLRQPPTKCDCCVKNKITKIMPPQKNKNGKSEADHSPLHNVGGC</sequence>
<feature type="region of interest" description="Disordered" evidence="1">
    <location>
        <begin position="129"/>
        <end position="151"/>
    </location>
</feature>
<evidence type="ECO:0000256" key="1">
    <source>
        <dbReference type="SAM" id="MobiDB-lite"/>
    </source>
</evidence>
<name>W4FYX4_APHAT</name>
<proteinExistence type="predicted"/>
<dbReference type="GeneID" id="20814658"/>
<evidence type="ECO:0008006" key="3">
    <source>
        <dbReference type="Google" id="ProtNLM"/>
    </source>
</evidence>
<accession>W4FYX4</accession>
<dbReference type="RefSeq" id="XP_009838254.1">
    <property type="nucleotide sequence ID" value="XM_009839952.1"/>
</dbReference>
<dbReference type="EMBL" id="KI913155">
    <property type="protein sequence ID" value="ETV72186.1"/>
    <property type="molecule type" value="Genomic_DNA"/>
</dbReference>
<organism evidence="2">
    <name type="scientific">Aphanomyces astaci</name>
    <name type="common">Crayfish plague agent</name>
    <dbReference type="NCBI Taxonomy" id="112090"/>
    <lineage>
        <taxon>Eukaryota</taxon>
        <taxon>Sar</taxon>
        <taxon>Stramenopiles</taxon>
        <taxon>Oomycota</taxon>
        <taxon>Saprolegniomycetes</taxon>
        <taxon>Saprolegniales</taxon>
        <taxon>Verrucalvaceae</taxon>
        <taxon>Aphanomyces</taxon>
    </lineage>
</organism>
<dbReference type="AlphaFoldDB" id="W4FYX4"/>
<evidence type="ECO:0000313" key="2">
    <source>
        <dbReference type="EMBL" id="ETV72186.1"/>
    </source>
</evidence>
<dbReference type="OrthoDB" id="413361at2759"/>
<protein>
    <recommendedName>
        <fullName evidence="3">GAG-pre-integrase domain-containing protein</fullName>
    </recommendedName>
</protein>
<gene>
    <name evidence="2" type="ORF">H257_12662</name>
</gene>